<gene>
    <name evidence="1" type="ORF">IAA53_08290</name>
</gene>
<reference evidence="1" key="1">
    <citation type="submission" date="2020-10" db="EMBL/GenBank/DDBJ databases">
        <authorList>
            <person name="Gilroy R."/>
        </authorList>
    </citation>
    <scope>NUCLEOTIDE SEQUENCE</scope>
    <source>
        <strain evidence="1">ChiBcec15-4380</strain>
    </source>
</reference>
<dbReference type="GO" id="GO:0043565">
    <property type="term" value="F:sequence-specific DNA binding"/>
    <property type="evidence" value="ECO:0007669"/>
    <property type="project" value="InterPro"/>
</dbReference>
<sequence length="106" mass="11934">MGEVLAVRNEYRAQNWVQVIQECRASGLTNRAFCQQRGIPEKKFYYWLRKLRTQALEAAQPQIVPISPGAVAEDVLQIHFRGAELRLPGTVDLDAVAAVLRSIQTV</sequence>
<evidence type="ECO:0008006" key="3">
    <source>
        <dbReference type="Google" id="ProtNLM"/>
    </source>
</evidence>
<organism evidence="1 2">
    <name type="scientific">Candidatus Avoscillospira avicola</name>
    <dbReference type="NCBI Taxonomy" id="2840706"/>
    <lineage>
        <taxon>Bacteria</taxon>
        <taxon>Bacillati</taxon>
        <taxon>Bacillota</taxon>
        <taxon>Clostridia</taxon>
        <taxon>Eubacteriales</taxon>
        <taxon>Oscillospiraceae</taxon>
        <taxon>Oscillospiraceae incertae sedis</taxon>
        <taxon>Candidatus Avoscillospira</taxon>
    </lineage>
</organism>
<proteinExistence type="predicted"/>
<dbReference type="NCBIfam" id="NF047593">
    <property type="entry name" value="IS66_ISAeme5_TnpA"/>
    <property type="match status" value="1"/>
</dbReference>
<evidence type="ECO:0000313" key="1">
    <source>
        <dbReference type="EMBL" id="HIR51265.1"/>
    </source>
</evidence>
<accession>A0A9D1IXW0</accession>
<dbReference type="AlphaFoldDB" id="A0A9D1IXW0"/>
<dbReference type="EMBL" id="DVHE01000062">
    <property type="protein sequence ID" value="HIR51265.1"/>
    <property type="molecule type" value="Genomic_DNA"/>
</dbReference>
<name>A0A9D1IXW0_9FIRM</name>
<evidence type="ECO:0000313" key="2">
    <source>
        <dbReference type="Proteomes" id="UP000824239"/>
    </source>
</evidence>
<comment type="caution">
    <text evidence="1">The sequence shown here is derived from an EMBL/GenBank/DDBJ whole genome shotgun (WGS) entry which is preliminary data.</text>
</comment>
<reference evidence="1" key="2">
    <citation type="journal article" date="2021" name="PeerJ">
        <title>Extensive microbial diversity within the chicken gut microbiome revealed by metagenomics and culture.</title>
        <authorList>
            <person name="Gilroy R."/>
            <person name="Ravi A."/>
            <person name="Getino M."/>
            <person name="Pursley I."/>
            <person name="Horton D.L."/>
            <person name="Alikhan N.F."/>
            <person name="Baker D."/>
            <person name="Gharbi K."/>
            <person name="Hall N."/>
            <person name="Watson M."/>
            <person name="Adriaenssens E.M."/>
            <person name="Foster-Nyarko E."/>
            <person name="Jarju S."/>
            <person name="Secka A."/>
            <person name="Antonio M."/>
            <person name="Oren A."/>
            <person name="Chaudhuri R.R."/>
            <person name="La Ragione R."/>
            <person name="Hildebrand F."/>
            <person name="Pallen M.J."/>
        </authorList>
    </citation>
    <scope>NUCLEOTIDE SEQUENCE</scope>
    <source>
        <strain evidence="1">ChiBcec15-4380</strain>
    </source>
</reference>
<dbReference type="InterPro" id="IPR010921">
    <property type="entry name" value="Trp_repressor/repl_initiator"/>
</dbReference>
<protein>
    <recommendedName>
        <fullName evidence="3">Transposase</fullName>
    </recommendedName>
</protein>
<dbReference type="Proteomes" id="UP000824239">
    <property type="component" value="Unassembled WGS sequence"/>
</dbReference>
<dbReference type="SUPFAM" id="SSF48295">
    <property type="entry name" value="TrpR-like"/>
    <property type="match status" value="1"/>
</dbReference>